<feature type="region of interest" description="Disordered" evidence="8">
    <location>
        <begin position="163"/>
        <end position="217"/>
    </location>
</feature>
<dbReference type="PROSITE" id="PS50011">
    <property type="entry name" value="PROTEIN_KINASE_DOM"/>
    <property type="match status" value="1"/>
</dbReference>
<evidence type="ECO:0000256" key="1">
    <source>
        <dbReference type="ARBA" id="ARBA00022527"/>
    </source>
</evidence>
<reference evidence="11 12" key="2">
    <citation type="submission" date="2024-07" db="EMBL/GenBank/DDBJ databases">
        <authorList>
            <person name="Akdeniz Z."/>
        </authorList>
    </citation>
    <scope>NUCLEOTIDE SEQUENCE [LARGE SCALE GENOMIC DNA]</scope>
</reference>
<dbReference type="InterPro" id="IPR011009">
    <property type="entry name" value="Kinase-like_dom_sf"/>
</dbReference>
<feature type="binding site" evidence="6">
    <location>
        <position position="256"/>
    </location>
    <ligand>
        <name>ATP</name>
        <dbReference type="ChEBI" id="CHEBI:30616"/>
    </ligand>
</feature>
<proteinExistence type="inferred from homology"/>
<gene>
    <name evidence="10" type="ORF">HINF_LOCUS34787</name>
    <name evidence="11" type="ORF">HINF_LOCUS51940</name>
</gene>
<feature type="domain" description="Protein kinase" evidence="9">
    <location>
        <begin position="228"/>
        <end position="494"/>
    </location>
</feature>
<feature type="compositionally biased region" description="Low complexity" evidence="8">
    <location>
        <begin position="163"/>
        <end position="213"/>
    </location>
</feature>
<dbReference type="GO" id="GO:0000776">
    <property type="term" value="C:kinetochore"/>
    <property type="evidence" value="ECO:0007669"/>
    <property type="project" value="TreeGrafter"/>
</dbReference>
<dbReference type="GO" id="GO:0034501">
    <property type="term" value="P:protein localization to kinetochore"/>
    <property type="evidence" value="ECO:0007669"/>
    <property type="project" value="TreeGrafter"/>
</dbReference>
<evidence type="ECO:0000256" key="4">
    <source>
        <dbReference type="ARBA" id="ARBA00022777"/>
    </source>
</evidence>
<dbReference type="PANTHER" id="PTHR22974">
    <property type="entry name" value="MIXED LINEAGE PROTEIN KINASE"/>
    <property type="match status" value="1"/>
</dbReference>
<dbReference type="InterPro" id="IPR000719">
    <property type="entry name" value="Prot_kinase_dom"/>
</dbReference>
<dbReference type="Pfam" id="PF00069">
    <property type="entry name" value="Pkinase"/>
    <property type="match status" value="1"/>
</dbReference>
<keyword evidence="3 6" id="KW-0547">Nucleotide-binding</keyword>
<dbReference type="SUPFAM" id="SSF56112">
    <property type="entry name" value="Protein kinase-like (PK-like)"/>
    <property type="match status" value="1"/>
</dbReference>
<dbReference type="PROSITE" id="PS00107">
    <property type="entry name" value="PROTEIN_KINASE_ATP"/>
    <property type="match status" value="1"/>
</dbReference>
<dbReference type="GO" id="GO:0007094">
    <property type="term" value="P:mitotic spindle assembly checkpoint signaling"/>
    <property type="evidence" value="ECO:0007669"/>
    <property type="project" value="TreeGrafter"/>
</dbReference>
<name>A0AA86UDS7_9EUKA</name>
<dbReference type="SMART" id="SM00220">
    <property type="entry name" value="S_TKc"/>
    <property type="match status" value="1"/>
</dbReference>
<keyword evidence="2" id="KW-0808">Transferase</keyword>
<dbReference type="PANTHER" id="PTHR22974:SF21">
    <property type="entry name" value="DUAL SPECIFICITY PROTEIN KINASE TTK"/>
    <property type="match status" value="1"/>
</dbReference>
<protein>
    <submittedName>
        <fullName evidence="11">Kinase</fullName>
    </submittedName>
    <submittedName>
        <fullName evidence="10">TTK</fullName>
    </submittedName>
</protein>
<evidence type="ECO:0000313" key="11">
    <source>
        <dbReference type="EMBL" id="CAL6065645.1"/>
    </source>
</evidence>
<keyword evidence="1 7" id="KW-0723">Serine/threonine-protein kinase</keyword>
<dbReference type="AlphaFoldDB" id="A0AA86UDS7"/>
<evidence type="ECO:0000256" key="3">
    <source>
        <dbReference type="ARBA" id="ARBA00022741"/>
    </source>
</evidence>
<evidence type="ECO:0000256" key="8">
    <source>
        <dbReference type="SAM" id="MobiDB-lite"/>
    </source>
</evidence>
<dbReference type="PROSITE" id="PS00108">
    <property type="entry name" value="PROTEIN_KINASE_ST"/>
    <property type="match status" value="1"/>
</dbReference>
<evidence type="ECO:0000256" key="2">
    <source>
        <dbReference type="ARBA" id="ARBA00022679"/>
    </source>
</evidence>
<sequence>MDIPKNEQELQRNRNSQTKFSTIFSRQKPRVVSMQERISDSFGEPDNSEKPPVSFEPEIKHFPQQIPQFADLQRKLQDIKNNLTSRTQQIDIEHTDQQPSTAVHQVETPEIESSDQNFKKTPYTQPSVQFLPQSQAPLPQPKPFSVPGSQNAYQNTMQQNTIQQNTVQQNPQPSQPQQQLSSQQQPQQQQPQQTQQNYQQPQNQPQPTTKQSNSLPKSKCYIVNTQKYMTTKQLGSGGSATVYRAMRTDGSLYALKVVELKAVDDELQGENAIRQEINRLEKVKGHGISLDLVGYEFTESNALIVMELGEIDLKNFMRENRILSENRIGAILEDICITVNKIHQLGIIHGDLKPQNFMFSNGRIKLIDFGISKEMVNNETMVIRDSISGTVKYLAPEVINCQYRVAGAKIHRASDIWSIGIIAYELACGMNPFDEIMRKCGGIMPFLDVIRHKNYIIDWNFKCSAQLKDLISKCLEHDDSKRIGINEIMRHDFMK</sequence>
<comment type="caution">
    <text evidence="10">The sequence shown here is derived from an EMBL/GenBank/DDBJ whole genome shotgun (WGS) entry which is preliminary data.</text>
</comment>
<keyword evidence="5 6" id="KW-0067">ATP-binding</keyword>
<dbReference type="Proteomes" id="UP001642409">
    <property type="component" value="Unassembled WGS sequence"/>
</dbReference>
<dbReference type="Gene3D" id="1.10.510.10">
    <property type="entry name" value="Transferase(Phosphotransferase) domain 1"/>
    <property type="match status" value="1"/>
</dbReference>
<dbReference type="GO" id="GO:0004674">
    <property type="term" value="F:protein serine/threonine kinase activity"/>
    <property type="evidence" value="ECO:0007669"/>
    <property type="project" value="UniProtKB-KW"/>
</dbReference>
<dbReference type="GO" id="GO:0005524">
    <property type="term" value="F:ATP binding"/>
    <property type="evidence" value="ECO:0007669"/>
    <property type="project" value="UniProtKB-UniRule"/>
</dbReference>
<dbReference type="GO" id="GO:0007059">
    <property type="term" value="P:chromosome segregation"/>
    <property type="evidence" value="ECO:0007669"/>
    <property type="project" value="TreeGrafter"/>
</dbReference>
<evidence type="ECO:0000313" key="10">
    <source>
        <dbReference type="EMBL" id="CAI9947142.1"/>
    </source>
</evidence>
<feature type="region of interest" description="Disordered" evidence="8">
    <location>
        <begin position="132"/>
        <end position="151"/>
    </location>
</feature>
<dbReference type="InterPro" id="IPR008271">
    <property type="entry name" value="Ser/Thr_kinase_AS"/>
</dbReference>
<dbReference type="InterPro" id="IPR017441">
    <property type="entry name" value="Protein_kinase_ATP_BS"/>
</dbReference>
<accession>A0AA86UDS7</accession>
<organism evidence="10">
    <name type="scientific">Hexamita inflata</name>
    <dbReference type="NCBI Taxonomy" id="28002"/>
    <lineage>
        <taxon>Eukaryota</taxon>
        <taxon>Metamonada</taxon>
        <taxon>Diplomonadida</taxon>
        <taxon>Hexamitidae</taxon>
        <taxon>Hexamitinae</taxon>
        <taxon>Hexamita</taxon>
    </lineage>
</organism>
<evidence type="ECO:0000256" key="5">
    <source>
        <dbReference type="ARBA" id="ARBA00022840"/>
    </source>
</evidence>
<dbReference type="GO" id="GO:0004712">
    <property type="term" value="F:protein serine/threonine/tyrosine kinase activity"/>
    <property type="evidence" value="ECO:0007669"/>
    <property type="project" value="TreeGrafter"/>
</dbReference>
<comment type="similarity">
    <text evidence="7">Belongs to the protein kinase superfamily.</text>
</comment>
<reference evidence="10" key="1">
    <citation type="submission" date="2023-06" db="EMBL/GenBank/DDBJ databases">
        <authorList>
            <person name="Kurt Z."/>
        </authorList>
    </citation>
    <scope>NUCLEOTIDE SEQUENCE</scope>
</reference>
<keyword evidence="12" id="KW-1185">Reference proteome</keyword>
<dbReference type="EMBL" id="CAXDID020000256">
    <property type="protein sequence ID" value="CAL6065645.1"/>
    <property type="molecule type" value="Genomic_DNA"/>
</dbReference>
<feature type="compositionally biased region" description="Polar residues" evidence="8">
    <location>
        <begin position="13"/>
        <end position="25"/>
    </location>
</feature>
<dbReference type="GO" id="GO:0033316">
    <property type="term" value="P:meiotic spindle assembly checkpoint signaling"/>
    <property type="evidence" value="ECO:0007669"/>
    <property type="project" value="TreeGrafter"/>
</dbReference>
<dbReference type="EMBL" id="CATOUU010000773">
    <property type="protein sequence ID" value="CAI9947142.1"/>
    <property type="molecule type" value="Genomic_DNA"/>
</dbReference>
<evidence type="ECO:0000259" key="9">
    <source>
        <dbReference type="PROSITE" id="PS50011"/>
    </source>
</evidence>
<keyword evidence="4 11" id="KW-0418">Kinase</keyword>
<evidence type="ECO:0000256" key="7">
    <source>
        <dbReference type="RuleBase" id="RU000304"/>
    </source>
</evidence>
<evidence type="ECO:0000256" key="6">
    <source>
        <dbReference type="PROSITE-ProRule" id="PRU10141"/>
    </source>
</evidence>
<feature type="region of interest" description="Disordered" evidence="8">
    <location>
        <begin position="90"/>
        <end position="123"/>
    </location>
</feature>
<feature type="compositionally biased region" description="Basic and acidic residues" evidence="8">
    <location>
        <begin position="1"/>
        <end position="12"/>
    </location>
</feature>
<evidence type="ECO:0000313" key="12">
    <source>
        <dbReference type="Proteomes" id="UP001642409"/>
    </source>
</evidence>
<feature type="region of interest" description="Disordered" evidence="8">
    <location>
        <begin position="1"/>
        <end position="56"/>
    </location>
</feature>
<dbReference type="GO" id="GO:0005634">
    <property type="term" value="C:nucleus"/>
    <property type="evidence" value="ECO:0007669"/>
    <property type="project" value="TreeGrafter"/>
</dbReference>
<dbReference type="Gene3D" id="3.30.200.20">
    <property type="entry name" value="Phosphorylase Kinase, domain 1"/>
    <property type="match status" value="1"/>
</dbReference>